<evidence type="ECO:0000313" key="2">
    <source>
        <dbReference type="Proteomes" id="UP001500368"/>
    </source>
</evidence>
<reference evidence="2" key="1">
    <citation type="journal article" date="2019" name="Int. J. Syst. Evol. Microbiol.">
        <title>The Global Catalogue of Microorganisms (GCM) 10K type strain sequencing project: providing services to taxonomists for standard genome sequencing and annotation.</title>
        <authorList>
            <consortium name="The Broad Institute Genomics Platform"/>
            <consortium name="The Broad Institute Genome Sequencing Center for Infectious Disease"/>
            <person name="Wu L."/>
            <person name="Ma J."/>
        </authorList>
    </citation>
    <scope>NUCLEOTIDE SEQUENCE [LARGE SCALE GENOMIC DNA]</scope>
    <source>
        <strain evidence="2">JCM 19129</strain>
    </source>
</reference>
<keyword evidence="2" id="KW-1185">Reference proteome</keyword>
<comment type="caution">
    <text evidence="1">The sequence shown here is derived from an EMBL/GenBank/DDBJ whole genome shotgun (WGS) entry which is preliminary data.</text>
</comment>
<dbReference type="EMBL" id="BAABLW010000007">
    <property type="protein sequence ID" value="GAA4923449.1"/>
    <property type="molecule type" value="Genomic_DNA"/>
</dbReference>
<evidence type="ECO:0000313" key="1">
    <source>
        <dbReference type="EMBL" id="GAA4923449.1"/>
    </source>
</evidence>
<gene>
    <name evidence="1" type="ORF">GCM10025790_20710</name>
</gene>
<organism evidence="1 2">
    <name type="scientific">Nesterenkonia rhizosphaerae</name>
    <dbReference type="NCBI Taxonomy" id="1348272"/>
    <lineage>
        <taxon>Bacteria</taxon>
        <taxon>Bacillati</taxon>
        <taxon>Actinomycetota</taxon>
        <taxon>Actinomycetes</taxon>
        <taxon>Micrococcales</taxon>
        <taxon>Micrococcaceae</taxon>
        <taxon>Nesterenkonia</taxon>
    </lineage>
</organism>
<proteinExistence type="predicted"/>
<protein>
    <recommendedName>
        <fullName evidence="3">Tail terminator</fullName>
    </recommendedName>
</protein>
<sequence>MPLVWPDTVEALFEYLDGTEHAGEKIKLVEEKPPTLPNEPEPGFAEVLVVVNLDDSAIGDYDRVDKFLLEIYADDRQVAKEVAESINSLVCLAEGWETPSALIDTAEHRSGPAFTPHPSEHVRRFDLRFWLTVRPI</sequence>
<evidence type="ECO:0008006" key="3">
    <source>
        <dbReference type="Google" id="ProtNLM"/>
    </source>
</evidence>
<dbReference type="RefSeq" id="WP_345477929.1">
    <property type="nucleotide sequence ID" value="NZ_BAABLW010000007.1"/>
</dbReference>
<dbReference type="Proteomes" id="UP001500368">
    <property type="component" value="Unassembled WGS sequence"/>
</dbReference>
<accession>A0ABP9FZI0</accession>
<name>A0ABP9FZI0_9MICC</name>